<evidence type="ECO:0000259" key="1">
    <source>
        <dbReference type="Pfam" id="PF20419"/>
    </source>
</evidence>
<dbReference type="Pfam" id="PF20419">
    <property type="entry name" value="DUF6701"/>
    <property type="match status" value="1"/>
</dbReference>
<protein>
    <recommendedName>
        <fullName evidence="1">DUF6701 domain-containing protein</fullName>
    </recommendedName>
</protein>
<accession>A0A0F9P225</accession>
<proteinExistence type="predicted"/>
<dbReference type="AlphaFoldDB" id="A0A0F9P225"/>
<comment type="caution">
    <text evidence="2">The sequence shown here is derived from an EMBL/GenBank/DDBJ whole genome shotgun (WGS) entry which is preliminary data.</text>
</comment>
<evidence type="ECO:0000313" key="2">
    <source>
        <dbReference type="EMBL" id="KKN18417.1"/>
    </source>
</evidence>
<organism evidence="2">
    <name type="scientific">marine sediment metagenome</name>
    <dbReference type="NCBI Taxonomy" id="412755"/>
    <lineage>
        <taxon>unclassified sequences</taxon>
        <taxon>metagenomes</taxon>
        <taxon>ecological metagenomes</taxon>
    </lineage>
</organism>
<reference evidence="2" key="1">
    <citation type="journal article" date="2015" name="Nature">
        <title>Complex archaea that bridge the gap between prokaryotes and eukaryotes.</title>
        <authorList>
            <person name="Spang A."/>
            <person name="Saw J.H."/>
            <person name="Jorgensen S.L."/>
            <person name="Zaremba-Niedzwiedzka K."/>
            <person name="Martijn J."/>
            <person name="Lind A.E."/>
            <person name="van Eijk R."/>
            <person name="Schleper C."/>
            <person name="Guy L."/>
            <person name="Ettema T.J."/>
        </authorList>
    </citation>
    <scope>NUCLEOTIDE SEQUENCE</scope>
</reference>
<dbReference type="InterPro" id="IPR046524">
    <property type="entry name" value="DUF6701"/>
</dbReference>
<feature type="domain" description="DUF6701" evidence="1">
    <location>
        <begin position="639"/>
        <end position="1244"/>
    </location>
</feature>
<dbReference type="EMBL" id="LAZR01003429">
    <property type="protein sequence ID" value="KKN18417.1"/>
    <property type="molecule type" value="Genomic_DNA"/>
</dbReference>
<name>A0A0F9P225_9ZZZZ</name>
<gene>
    <name evidence="2" type="ORF">LCGC14_0955970</name>
</gene>
<sequence>MIKSALVIIFFSCVLLCNHANAVPPKIEGRYIELQDTYTSPVWTKVNFQQQYITPPAVFMLSTNQGGNPAIIRIRNITTTSFEALPLEPSGEDGGHISMGAHYLAVEYGVHQFPDGTIMEVGSTDLLLELQYGSKSGFAPLTPKGYKSLTFAEPFTQRPNFFHSLQTLNSIDSNPPSEALIPFLTVAVESNSLSASGVNIALEASETALGLIKNETVAYMAVEPGSNRTFTDDNGVEVSWETFFTGFEIDGWSDGCNYFSFTNNFSVAPLVVASKNSRQEDDGGWLRSCNLRTDRLGLVVDEDRDGDNERRHVNEEASILAMTSTFVFNGDILDCDTLFPGAISTYNNGEVQLVQGVEITDGNAQFVTTTNLISTALTSPPLCNGQACVAGGYNSLEPNQAAQVPTVTNDGSSTGPVPTSLAGDYYYDELQLNMLETEYRVTAPTRIFLKDTTSLLSTSFLNIGKTNIVVETGAYLAIYVDGAVAIAADANIAGYIVATGEVRIAQNVTYQGSITSGTQIITEGSSTFDALPVPESIPGFCGIYTPETLDHYRLTISDNKGLTCEAKEMTLTACANDACDLLFAEPSSLNLSPDNSGQQSWVTGENINFTGSAVVEFAKRTTGSVTFGYNTADPSAPLRCYIAGNNVGLSGCKVTFSDAGFIFNNETDGNTTIPTQLSAKPSNTGFNAKALSIQAVKTSTTTGVCEAAFPAGGDVSLDLSYTCSAGASCSDTVSLSNNNNTFAVEQASKSFILNFDSESKAPIVINYPDAGRLSLNVKTNLILDPLTNLSVNLTGSSNEYVVKPFGLAMEVASDGYAADANGSLFRLTGEAFDLKMNAVQWQTGQDTNNDGFPDNYSNITNNTIAKHFITEQPLVEPLLKAPTPGTQGTLEAMITSPFSDTGSLSESISQYNYDQVGIIDLTAGLQDADYFGAGDVKGELYNVGRFAPSQFQVVGVQAAAKCTQYGSNLTYLDQPFELSFTVQAQNQNGELMANYKEGFDKSSVDVNAENNEVGNYVPATNFASRLVNLGNNNWGDTNDGQWQMSQLNTTLKRLGVGQADGPFAMVSLMATLSDIEGATLIDANDKPNTQTACSGGCNSVRLNALPIEFRFGRLVLGNNAGSDLDPLLIPMQAQYYNGSGFVNNAEDNCSVFDHTQITQIAPSSPQLTYKYGNDASGQLEAGVYPADNGIYAQPNGLGEFTLEYNTYDWLKWDWQDDGTQLDPRTILQFGRFRGNDRVIYWRETRE</sequence>